<evidence type="ECO:0000256" key="1">
    <source>
        <dbReference type="SAM" id="MobiDB-lite"/>
    </source>
</evidence>
<name>A0AA39WIM2_9PEZI</name>
<evidence type="ECO:0000313" key="2">
    <source>
        <dbReference type="EMBL" id="KAK0616081.1"/>
    </source>
</evidence>
<dbReference type="EMBL" id="JAULSR010000006">
    <property type="protein sequence ID" value="KAK0616081.1"/>
    <property type="molecule type" value="Genomic_DNA"/>
</dbReference>
<feature type="compositionally biased region" description="Basic and acidic residues" evidence="1">
    <location>
        <begin position="210"/>
        <end position="222"/>
    </location>
</feature>
<dbReference type="Proteomes" id="UP001174934">
    <property type="component" value="Unassembled WGS sequence"/>
</dbReference>
<gene>
    <name evidence="2" type="ORF">B0T17DRAFT_540138</name>
</gene>
<dbReference type="PANTHER" id="PTHR40644">
    <property type="entry name" value="UPF0653 PROTEIN C607.02C"/>
    <property type="match status" value="1"/>
</dbReference>
<feature type="region of interest" description="Disordered" evidence="1">
    <location>
        <begin position="294"/>
        <end position="329"/>
    </location>
</feature>
<evidence type="ECO:0000313" key="3">
    <source>
        <dbReference type="Proteomes" id="UP001174934"/>
    </source>
</evidence>
<comment type="caution">
    <text evidence="2">The sequence shown here is derived from an EMBL/GenBank/DDBJ whole genome shotgun (WGS) entry which is preliminary data.</text>
</comment>
<feature type="compositionally biased region" description="Basic residues" evidence="1">
    <location>
        <begin position="198"/>
        <end position="209"/>
    </location>
</feature>
<feature type="compositionally biased region" description="Basic and acidic residues" evidence="1">
    <location>
        <begin position="41"/>
        <end position="51"/>
    </location>
</feature>
<dbReference type="AlphaFoldDB" id="A0AA39WIM2"/>
<accession>A0AA39WIM2</accession>
<proteinExistence type="predicted"/>
<feature type="compositionally biased region" description="Basic and acidic residues" evidence="1">
    <location>
        <begin position="152"/>
        <end position="170"/>
    </location>
</feature>
<sequence length="329" mass="36646">MPHKHTRRGENKTSTYDLDPAQVAKPLPVTSVSKRKKRKRGADSGKTDSADMPRAFKRLMAFASGKATRNGLDDGNAKGAKTLSKPAVSKIAAATDAAKAELQIRPGERLAEFNHRVDQALPLSGLVGKVKDGKDPLGLKTKRTKKEKKMHKMYDEWREQDAKIKERREEELEEAEEAEMDGEGGVTWKLDLLDAAKGKKSNKKGKRTKHIGETAGKEEDPWEEIKRKRGEAKIGLNEVANAPPDLRAVAQKLVVRGAGVEVSDIPKAAGSLRQREELQTIRNEVVASYRKMMAEKRPEGFKPKEERKEDGLDEAGGGRREKNRYRPAR</sequence>
<feature type="region of interest" description="Disordered" evidence="1">
    <location>
        <begin position="128"/>
        <end position="222"/>
    </location>
</feature>
<keyword evidence="3" id="KW-1185">Reference proteome</keyword>
<feature type="compositionally biased region" description="Basic and acidic residues" evidence="1">
    <location>
        <begin position="294"/>
        <end position="320"/>
    </location>
</feature>
<reference evidence="2" key="1">
    <citation type="submission" date="2023-06" db="EMBL/GenBank/DDBJ databases">
        <title>Genome-scale phylogeny and comparative genomics of the fungal order Sordariales.</title>
        <authorList>
            <consortium name="Lawrence Berkeley National Laboratory"/>
            <person name="Hensen N."/>
            <person name="Bonometti L."/>
            <person name="Westerberg I."/>
            <person name="Brannstrom I.O."/>
            <person name="Guillou S."/>
            <person name="Cros-Aarteil S."/>
            <person name="Calhoun S."/>
            <person name="Haridas S."/>
            <person name="Kuo A."/>
            <person name="Mondo S."/>
            <person name="Pangilinan J."/>
            <person name="Riley R."/>
            <person name="LaButti K."/>
            <person name="Andreopoulos B."/>
            <person name="Lipzen A."/>
            <person name="Chen C."/>
            <person name="Yanf M."/>
            <person name="Daum C."/>
            <person name="Ng V."/>
            <person name="Clum A."/>
            <person name="Steindorff A."/>
            <person name="Ohm R."/>
            <person name="Martin F."/>
            <person name="Silar P."/>
            <person name="Natvig D."/>
            <person name="Lalanne C."/>
            <person name="Gautier V."/>
            <person name="Ament-velasquez S.L."/>
            <person name="Kruys A."/>
            <person name="Hutchinson M.I."/>
            <person name="Powell A.J."/>
            <person name="Barry K."/>
            <person name="Miller A.N."/>
            <person name="Grigoriev I.V."/>
            <person name="Debuchy R."/>
            <person name="Gladieux P."/>
            <person name="Thoren M.H."/>
            <person name="Johannesson H."/>
        </authorList>
    </citation>
    <scope>NUCLEOTIDE SEQUENCE</scope>
    <source>
        <strain evidence="2">SMH3391-2</strain>
    </source>
</reference>
<protein>
    <submittedName>
        <fullName evidence="2">Uncharacterized protein</fullName>
    </submittedName>
</protein>
<feature type="region of interest" description="Disordered" evidence="1">
    <location>
        <begin position="1"/>
        <end position="86"/>
    </location>
</feature>
<feature type="compositionally biased region" description="Acidic residues" evidence="1">
    <location>
        <begin position="171"/>
        <end position="182"/>
    </location>
</feature>
<dbReference type="PANTHER" id="PTHR40644:SF1">
    <property type="entry name" value="UPF0653 PROTEIN C607.02C"/>
    <property type="match status" value="1"/>
</dbReference>
<organism evidence="2 3">
    <name type="scientific">Bombardia bombarda</name>
    <dbReference type="NCBI Taxonomy" id="252184"/>
    <lineage>
        <taxon>Eukaryota</taxon>
        <taxon>Fungi</taxon>
        <taxon>Dikarya</taxon>
        <taxon>Ascomycota</taxon>
        <taxon>Pezizomycotina</taxon>
        <taxon>Sordariomycetes</taxon>
        <taxon>Sordariomycetidae</taxon>
        <taxon>Sordariales</taxon>
        <taxon>Lasiosphaeriaceae</taxon>
        <taxon>Bombardia</taxon>
    </lineage>
</organism>
<feature type="compositionally biased region" description="Basic residues" evidence="1">
    <location>
        <begin position="140"/>
        <end position="151"/>
    </location>
</feature>